<keyword evidence="4" id="KW-1003">Cell membrane</keyword>
<evidence type="ECO:0000313" key="12">
    <source>
        <dbReference type="Proteomes" id="UP001642360"/>
    </source>
</evidence>
<keyword evidence="8 10" id="KW-1133">Transmembrane helix</keyword>
<comment type="subcellular location">
    <subcellularLocation>
        <location evidence="1">Cell membrane</location>
        <topology evidence="1">Multi-pass membrane protein</topology>
    </subcellularLocation>
</comment>
<proteinExistence type="inferred from homology"/>
<evidence type="ECO:0000256" key="3">
    <source>
        <dbReference type="ARBA" id="ARBA00022448"/>
    </source>
</evidence>
<reference evidence="11 12" key="1">
    <citation type="submission" date="2024-02" db="EMBL/GenBank/DDBJ databases">
        <authorList>
            <person name="Vignale AGUSTIN F."/>
            <person name="Sosa J E."/>
            <person name="Modenutti C."/>
        </authorList>
    </citation>
    <scope>NUCLEOTIDE SEQUENCE [LARGE SCALE GENOMIC DNA]</scope>
</reference>
<evidence type="ECO:0000256" key="8">
    <source>
        <dbReference type="ARBA" id="ARBA00022989"/>
    </source>
</evidence>
<dbReference type="Gene3D" id="1.20.1280.290">
    <property type="match status" value="1"/>
</dbReference>
<dbReference type="Pfam" id="PF03083">
    <property type="entry name" value="MtN3_slv"/>
    <property type="match status" value="1"/>
</dbReference>
<comment type="caution">
    <text evidence="10">Lacks conserved residue(s) required for the propagation of feature annotation.</text>
</comment>
<evidence type="ECO:0000256" key="7">
    <source>
        <dbReference type="ARBA" id="ARBA00022737"/>
    </source>
</evidence>
<feature type="transmembrane region" description="Helical" evidence="10">
    <location>
        <begin position="100"/>
        <end position="121"/>
    </location>
</feature>
<dbReference type="InterPro" id="IPR047664">
    <property type="entry name" value="SWEET"/>
</dbReference>
<dbReference type="GO" id="GO:0005886">
    <property type="term" value="C:plasma membrane"/>
    <property type="evidence" value="ECO:0007669"/>
    <property type="project" value="UniProtKB-SubCell"/>
</dbReference>
<keyword evidence="7" id="KW-0677">Repeat</keyword>
<evidence type="ECO:0000313" key="11">
    <source>
        <dbReference type="EMBL" id="CAK9145723.1"/>
    </source>
</evidence>
<keyword evidence="12" id="KW-1185">Reference proteome</keyword>
<feature type="transmembrane region" description="Helical" evidence="10">
    <location>
        <begin position="6"/>
        <end position="28"/>
    </location>
</feature>
<evidence type="ECO:0000256" key="4">
    <source>
        <dbReference type="ARBA" id="ARBA00022475"/>
    </source>
</evidence>
<keyword evidence="9 10" id="KW-0472">Membrane</keyword>
<sequence>MTNTAHFVFGIFGNATALFLFLAPTITFKRIITKRSTEQFSGIPYVMTMLNCLLSAWYGLPFVSPNNLLVSTINGTGAAIEFIYVVIFLIFALKKEKGKILGLLTFVLSVFATVAFVSIFALHGKSRKLFCGLAATSFSIIMYEAGDHNEERGIHAIFLVSVCVLVWHIMVCLWPARKGPFCSNPQWIWMQIKSIAANLVHNLPRQQRRTQESYHRWINGDGTQQKQASRRRAIKNGSKSEQQRLEACLEFH</sequence>
<comment type="function">
    <text evidence="10">Mediates both low-affinity uptake and efflux of sugar across the membrane.</text>
</comment>
<gene>
    <name evidence="11" type="ORF">ILEXP_LOCUS13539</name>
</gene>
<evidence type="ECO:0000256" key="6">
    <source>
        <dbReference type="ARBA" id="ARBA00022692"/>
    </source>
</evidence>
<evidence type="ECO:0000256" key="1">
    <source>
        <dbReference type="ARBA" id="ARBA00004651"/>
    </source>
</evidence>
<evidence type="ECO:0000256" key="10">
    <source>
        <dbReference type="RuleBase" id="RU910715"/>
    </source>
</evidence>
<dbReference type="AlphaFoldDB" id="A0ABC8RST7"/>
<dbReference type="Proteomes" id="UP001642360">
    <property type="component" value="Unassembled WGS sequence"/>
</dbReference>
<feature type="transmembrane region" description="Helical" evidence="10">
    <location>
        <begin position="40"/>
        <end position="60"/>
    </location>
</feature>
<evidence type="ECO:0000256" key="9">
    <source>
        <dbReference type="ARBA" id="ARBA00023136"/>
    </source>
</evidence>
<keyword evidence="5 10" id="KW-0762">Sugar transport</keyword>
<evidence type="ECO:0000256" key="5">
    <source>
        <dbReference type="ARBA" id="ARBA00022597"/>
    </source>
</evidence>
<name>A0ABC8RST7_9AQUA</name>
<feature type="transmembrane region" description="Helical" evidence="10">
    <location>
        <begin position="157"/>
        <end position="176"/>
    </location>
</feature>
<dbReference type="InterPro" id="IPR004316">
    <property type="entry name" value="SWEET_rpt"/>
</dbReference>
<dbReference type="EMBL" id="CAUOFW020001502">
    <property type="protein sequence ID" value="CAK9145723.1"/>
    <property type="molecule type" value="Genomic_DNA"/>
</dbReference>
<comment type="similarity">
    <text evidence="2 10">Belongs to the SWEET sugar transporter family.</text>
</comment>
<dbReference type="PANTHER" id="PTHR10791">
    <property type="entry name" value="RAG1-ACTIVATING PROTEIN 1"/>
    <property type="match status" value="1"/>
</dbReference>
<feature type="transmembrane region" description="Helical" evidence="10">
    <location>
        <begin position="72"/>
        <end position="93"/>
    </location>
</feature>
<accession>A0ABC8RST7</accession>
<protein>
    <recommendedName>
        <fullName evidence="10">Bidirectional sugar transporter SWEET</fullName>
    </recommendedName>
</protein>
<comment type="caution">
    <text evidence="11">The sequence shown here is derived from an EMBL/GenBank/DDBJ whole genome shotgun (WGS) entry which is preliminary data.</text>
</comment>
<organism evidence="11 12">
    <name type="scientific">Ilex paraguariensis</name>
    <name type="common">yerba mate</name>
    <dbReference type="NCBI Taxonomy" id="185542"/>
    <lineage>
        <taxon>Eukaryota</taxon>
        <taxon>Viridiplantae</taxon>
        <taxon>Streptophyta</taxon>
        <taxon>Embryophyta</taxon>
        <taxon>Tracheophyta</taxon>
        <taxon>Spermatophyta</taxon>
        <taxon>Magnoliopsida</taxon>
        <taxon>eudicotyledons</taxon>
        <taxon>Gunneridae</taxon>
        <taxon>Pentapetalae</taxon>
        <taxon>asterids</taxon>
        <taxon>campanulids</taxon>
        <taxon>Aquifoliales</taxon>
        <taxon>Aquifoliaceae</taxon>
        <taxon>Ilex</taxon>
    </lineage>
</organism>
<dbReference type="PANTHER" id="PTHR10791:SF44">
    <property type="entry name" value="BIDIRECTIONAL SUGAR TRANSPORTER SWEET1"/>
    <property type="match status" value="1"/>
</dbReference>
<keyword evidence="3 10" id="KW-0813">Transport</keyword>
<keyword evidence="6 10" id="KW-0812">Transmembrane</keyword>
<dbReference type="FunFam" id="1.20.1280.290:FF:000014">
    <property type="entry name" value="Bidirectional sugar transporter SWEET"/>
    <property type="match status" value="1"/>
</dbReference>
<evidence type="ECO:0000256" key="2">
    <source>
        <dbReference type="ARBA" id="ARBA00007809"/>
    </source>
</evidence>